<dbReference type="PROSITE" id="PS51164">
    <property type="entry name" value="CBM1_2"/>
    <property type="match status" value="1"/>
</dbReference>
<evidence type="ECO:0000256" key="1">
    <source>
        <dbReference type="ARBA" id="ARBA00022729"/>
    </source>
</evidence>
<dbReference type="Proteomes" id="UP001303115">
    <property type="component" value="Unassembled WGS sequence"/>
</dbReference>
<keyword evidence="3" id="KW-0624">Polysaccharide degradation</keyword>
<comment type="caution">
    <text evidence="7">The sequence shown here is derived from an EMBL/GenBank/DDBJ whole genome shotgun (WGS) entry which is preliminary data.</text>
</comment>
<accession>A0AAN6SNF3</accession>
<evidence type="ECO:0000256" key="4">
    <source>
        <dbReference type="SAM" id="MobiDB-lite"/>
    </source>
</evidence>
<feature type="compositionally biased region" description="Low complexity" evidence="4">
    <location>
        <begin position="183"/>
        <end position="193"/>
    </location>
</feature>
<evidence type="ECO:0000313" key="8">
    <source>
        <dbReference type="Proteomes" id="UP001303115"/>
    </source>
</evidence>
<dbReference type="GO" id="GO:0030248">
    <property type="term" value="F:cellulose binding"/>
    <property type="evidence" value="ECO:0007669"/>
    <property type="project" value="InterPro"/>
</dbReference>
<feature type="signal peptide" evidence="5">
    <location>
        <begin position="1"/>
        <end position="16"/>
    </location>
</feature>
<evidence type="ECO:0000259" key="6">
    <source>
        <dbReference type="PROSITE" id="PS51164"/>
    </source>
</evidence>
<evidence type="ECO:0000256" key="5">
    <source>
        <dbReference type="SAM" id="SignalP"/>
    </source>
</evidence>
<keyword evidence="8" id="KW-1185">Reference proteome</keyword>
<dbReference type="Pfam" id="PF00734">
    <property type="entry name" value="CBM_1"/>
    <property type="match status" value="1"/>
</dbReference>
<gene>
    <name evidence="7" type="ORF">C8A01DRAFT_39454</name>
</gene>
<keyword evidence="2" id="KW-0119">Carbohydrate metabolism</keyword>
<feature type="domain" description="CBM1" evidence="6">
    <location>
        <begin position="203"/>
        <end position="238"/>
    </location>
</feature>
<dbReference type="GO" id="GO:0000272">
    <property type="term" value="P:polysaccharide catabolic process"/>
    <property type="evidence" value="ECO:0007669"/>
    <property type="project" value="UniProtKB-KW"/>
</dbReference>
<evidence type="ECO:0000256" key="3">
    <source>
        <dbReference type="ARBA" id="ARBA00023326"/>
    </source>
</evidence>
<keyword evidence="1 5" id="KW-0732">Signal</keyword>
<name>A0AAN6SNF3_9PEZI</name>
<dbReference type="PROSITE" id="PS00562">
    <property type="entry name" value="CBM1_1"/>
    <property type="match status" value="1"/>
</dbReference>
<sequence>MKTLLLALILAGLSSASPISIEERQNSGVGNGPFAPAGFYTTNSFGGHTFYAPKTVPSGTKLPVLLWGNGGCSADATGQAPFLTQLASHGILVIASGTPGGGGSTTADIMKQSIDFITKNAGQGKYGIIGGHWVQWILRGNSSPSAYMTGSGARNDGWSVVSADLDKLSVTPIGEGSGGGGSPTTTSSTPQPTGGNGGNGGGSCSGLWGQCGGQGWAGPTCCSQGTCKASNQWYSQCLN</sequence>
<dbReference type="InterPro" id="IPR000254">
    <property type="entry name" value="CBD"/>
</dbReference>
<feature type="region of interest" description="Disordered" evidence="4">
    <location>
        <begin position="171"/>
        <end position="199"/>
    </location>
</feature>
<organism evidence="7 8">
    <name type="scientific">Parachaetomium inaequale</name>
    <dbReference type="NCBI Taxonomy" id="2588326"/>
    <lineage>
        <taxon>Eukaryota</taxon>
        <taxon>Fungi</taxon>
        <taxon>Dikarya</taxon>
        <taxon>Ascomycota</taxon>
        <taxon>Pezizomycotina</taxon>
        <taxon>Sordariomycetes</taxon>
        <taxon>Sordariomycetidae</taxon>
        <taxon>Sordariales</taxon>
        <taxon>Chaetomiaceae</taxon>
        <taxon>Parachaetomium</taxon>
    </lineage>
</organism>
<dbReference type="SMART" id="SM00236">
    <property type="entry name" value="fCBD"/>
    <property type="match status" value="1"/>
</dbReference>
<dbReference type="SUPFAM" id="SSF53474">
    <property type="entry name" value="alpha/beta-Hydrolases"/>
    <property type="match status" value="1"/>
</dbReference>
<dbReference type="InterPro" id="IPR035971">
    <property type="entry name" value="CBD_sf"/>
</dbReference>
<dbReference type="Gene3D" id="3.40.50.1820">
    <property type="entry name" value="alpha/beta hydrolase"/>
    <property type="match status" value="1"/>
</dbReference>
<dbReference type="GO" id="GO:0005576">
    <property type="term" value="C:extracellular region"/>
    <property type="evidence" value="ECO:0007669"/>
    <property type="project" value="InterPro"/>
</dbReference>
<evidence type="ECO:0000256" key="2">
    <source>
        <dbReference type="ARBA" id="ARBA00023277"/>
    </source>
</evidence>
<feature type="chain" id="PRO_5042990272" description="CBM1 domain-containing protein" evidence="5">
    <location>
        <begin position="17"/>
        <end position="239"/>
    </location>
</feature>
<dbReference type="EMBL" id="MU854496">
    <property type="protein sequence ID" value="KAK4034079.1"/>
    <property type="molecule type" value="Genomic_DNA"/>
</dbReference>
<evidence type="ECO:0000313" key="7">
    <source>
        <dbReference type="EMBL" id="KAK4034079.1"/>
    </source>
</evidence>
<protein>
    <recommendedName>
        <fullName evidence="6">CBM1 domain-containing protein</fullName>
    </recommendedName>
</protein>
<dbReference type="AlphaFoldDB" id="A0AAN6SNF3"/>
<reference evidence="8" key="1">
    <citation type="journal article" date="2023" name="Mol. Phylogenet. Evol.">
        <title>Genome-scale phylogeny and comparative genomics of the fungal order Sordariales.</title>
        <authorList>
            <person name="Hensen N."/>
            <person name="Bonometti L."/>
            <person name="Westerberg I."/>
            <person name="Brannstrom I.O."/>
            <person name="Guillou S."/>
            <person name="Cros-Aarteil S."/>
            <person name="Calhoun S."/>
            <person name="Haridas S."/>
            <person name="Kuo A."/>
            <person name="Mondo S."/>
            <person name="Pangilinan J."/>
            <person name="Riley R."/>
            <person name="LaButti K."/>
            <person name="Andreopoulos B."/>
            <person name="Lipzen A."/>
            <person name="Chen C."/>
            <person name="Yan M."/>
            <person name="Daum C."/>
            <person name="Ng V."/>
            <person name="Clum A."/>
            <person name="Steindorff A."/>
            <person name="Ohm R.A."/>
            <person name="Martin F."/>
            <person name="Silar P."/>
            <person name="Natvig D.O."/>
            <person name="Lalanne C."/>
            <person name="Gautier V."/>
            <person name="Ament-Velasquez S.L."/>
            <person name="Kruys A."/>
            <person name="Hutchinson M.I."/>
            <person name="Powell A.J."/>
            <person name="Barry K."/>
            <person name="Miller A.N."/>
            <person name="Grigoriev I.V."/>
            <person name="Debuchy R."/>
            <person name="Gladieux P."/>
            <person name="Hiltunen Thoren M."/>
            <person name="Johannesson H."/>
        </authorList>
    </citation>
    <scope>NUCLEOTIDE SEQUENCE [LARGE SCALE GENOMIC DNA]</scope>
    <source>
        <strain evidence="8">CBS 284.82</strain>
    </source>
</reference>
<dbReference type="InterPro" id="IPR029058">
    <property type="entry name" value="AB_hydrolase_fold"/>
</dbReference>
<dbReference type="SUPFAM" id="SSF57180">
    <property type="entry name" value="Cellulose-binding domain"/>
    <property type="match status" value="1"/>
</dbReference>
<proteinExistence type="predicted"/>